<dbReference type="AlphaFoldDB" id="A0A0H3WRA5"/>
<evidence type="ECO:0008006" key="3">
    <source>
        <dbReference type="Google" id="ProtNLM"/>
    </source>
</evidence>
<evidence type="ECO:0000313" key="2">
    <source>
        <dbReference type="Proteomes" id="UP000035651"/>
    </source>
</evidence>
<dbReference type="EMBL" id="CP011807">
    <property type="protein sequence ID" value="AKM30709.2"/>
    <property type="molecule type" value="Genomic_DNA"/>
</dbReference>
<dbReference type="RefSeq" id="WP_071386816.1">
    <property type="nucleotide sequence ID" value="NZ_CP011807.3"/>
</dbReference>
<dbReference type="GO" id="GO:0016020">
    <property type="term" value="C:membrane"/>
    <property type="evidence" value="ECO:0007669"/>
    <property type="project" value="InterPro"/>
</dbReference>
<organism evidence="1 2">
    <name type="scientific">Pandoraea faecigallinarum</name>
    <dbReference type="NCBI Taxonomy" id="656179"/>
    <lineage>
        <taxon>Bacteria</taxon>
        <taxon>Pseudomonadati</taxon>
        <taxon>Pseudomonadota</taxon>
        <taxon>Betaproteobacteria</taxon>
        <taxon>Burkholderiales</taxon>
        <taxon>Burkholderiaceae</taxon>
        <taxon>Pandoraea</taxon>
    </lineage>
</organism>
<name>A0A0H3WRA5_9BURK</name>
<dbReference type="InterPro" id="IPR013387">
    <property type="entry name" value="T3SS_PrgH/EprH"/>
</dbReference>
<dbReference type="OrthoDB" id="9035799at2"/>
<protein>
    <recommendedName>
        <fullName evidence="3">Type III secretion system protein PrgH</fullName>
    </recommendedName>
</protein>
<dbReference type="InterPro" id="IPR019029">
    <property type="entry name" value="T3SS_PrgH/EprH-like"/>
</dbReference>
<evidence type="ECO:0000313" key="1">
    <source>
        <dbReference type="EMBL" id="AKM30709.2"/>
    </source>
</evidence>
<dbReference type="NCBIfam" id="TIGR02554">
    <property type="entry name" value="PrgH"/>
    <property type="match status" value="1"/>
</dbReference>
<reference evidence="1" key="1">
    <citation type="submission" date="2016-06" db="EMBL/GenBank/DDBJ databases">
        <title>Complete Genome Sequence of Pandoraea faecigallinarum DSM-23572.</title>
        <authorList>
            <person name="Yong D."/>
            <person name="Ee R."/>
            <person name="Lim Y.-L."/>
            <person name="Yin W.-F."/>
            <person name="Chan K.-G."/>
        </authorList>
    </citation>
    <scope>NUCLEOTIDE SEQUENCE</scope>
    <source>
        <strain evidence="1">DSM 23572</strain>
    </source>
</reference>
<accession>A0A0H3WRA5</accession>
<sequence>MTLFVVGPSDPAIDRGWQTEMPPNAIYVPMDGEGGDNFEVLVDEAGREGLFIRILGEASGAEVAIDASQIVRMGDVRVGVKRVDEAWSDDVQRSLCADARLDDVARPASLQRRWTRTVVSCAAVMLLAAGLYVYWQAEPQRQAQSVADYLESLGGRATVLPGSDGRIYVLTGDRDERNALARALGADVVRRERLVLMALDEENARITQWIDASRVDVLYFKLSLEDPAAPELWINRRKNSLSEAELVRFREALLEKIPYARRVSITLHDEGEASGEAEDALRRQMVPFLRTDTPEGVTFHISTELDDVQLRRLYGFMQTFEKRWGKRLVRFNIDLRDDWTAQQSYAYGAAAYVKDGPHQWRFLDRQ</sequence>
<dbReference type="KEGG" id="pfg:AB870_12210"/>
<keyword evidence="2" id="KW-1185">Reference proteome</keyword>
<dbReference type="Pfam" id="PF09480">
    <property type="entry name" value="PrgH"/>
    <property type="match status" value="1"/>
</dbReference>
<dbReference type="Gene3D" id="2.60.200.20">
    <property type="match status" value="1"/>
</dbReference>
<dbReference type="STRING" id="656179.AB870_12210"/>
<dbReference type="Gene3D" id="3.30.300.170">
    <property type="match status" value="1"/>
</dbReference>
<proteinExistence type="predicted"/>
<dbReference type="Gene3D" id="3.30.70.1770">
    <property type="match status" value="1"/>
</dbReference>
<dbReference type="Proteomes" id="UP000035651">
    <property type="component" value="Chromosome"/>
</dbReference>
<gene>
    <name evidence="1" type="ORF">AB870_12210</name>
</gene>